<dbReference type="PANTHER" id="PTHR33360">
    <property type="entry name" value="TRANSPOSASE FOR INSERTION SEQUENCE ELEMENT IS200"/>
    <property type="match status" value="1"/>
</dbReference>
<dbReference type="SMART" id="SM01321">
    <property type="entry name" value="Y1_Tnp"/>
    <property type="match status" value="1"/>
</dbReference>
<gene>
    <name evidence="2" type="ORF">COT92_02645</name>
</gene>
<dbReference type="GO" id="GO:0006313">
    <property type="term" value="P:DNA transposition"/>
    <property type="evidence" value="ECO:0007669"/>
    <property type="project" value="InterPro"/>
</dbReference>
<evidence type="ECO:0000313" key="3">
    <source>
        <dbReference type="Proteomes" id="UP000230922"/>
    </source>
</evidence>
<reference evidence="3" key="1">
    <citation type="submission" date="2017-09" db="EMBL/GenBank/DDBJ databases">
        <title>Depth-based differentiation of microbial function through sediment-hosted aquifers and enrichment of novel symbionts in the deep terrestrial subsurface.</title>
        <authorList>
            <person name="Probst A.J."/>
            <person name="Ladd B."/>
            <person name="Jarett J.K."/>
            <person name="Geller-Mcgrath D.E."/>
            <person name="Sieber C.M.K."/>
            <person name="Emerson J.B."/>
            <person name="Anantharaman K."/>
            <person name="Thomas B.C."/>
            <person name="Malmstrom R."/>
            <person name="Stieglmeier M."/>
            <person name="Klingl A."/>
            <person name="Woyke T."/>
            <person name="Ryan C.M."/>
            <person name="Banfield J.F."/>
        </authorList>
    </citation>
    <scope>NUCLEOTIDE SEQUENCE [LARGE SCALE GENOMIC DNA]</scope>
</reference>
<proteinExistence type="predicted"/>
<protein>
    <submittedName>
        <fullName evidence="2">IS200/IS605 family transposase</fullName>
    </submittedName>
</protein>
<comment type="caution">
    <text evidence="2">The sequence shown here is derived from an EMBL/GenBank/DDBJ whole genome shotgun (WGS) entry which is preliminary data.</text>
</comment>
<dbReference type="PANTHER" id="PTHR33360:SF2">
    <property type="entry name" value="TRANSPOSASE FOR INSERTION SEQUENCE ELEMENT IS200"/>
    <property type="match status" value="1"/>
</dbReference>
<dbReference type="Pfam" id="PF01797">
    <property type="entry name" value="Y1_Tnp"/>
    <property type="match status" value="1"/>
</dbReference>
<dbReference type="GO" id="GO:0003677">
    <property type="term" value="F:DNA binding"/>
    <property type="evidence" value="ECO:0007669"/>
    <property type="project" value="InterPro"/>
</dbReference>
<dbReference type="GO" id="GO:0004803">
    <property type="term" value="F:transposase activity"/>
    <property type="evidence" value="ECO:0007669"/>
    <property type="project" value="InterPro"/>
</dbReference>
<organism evidence="2 3">
    <name type="scientific">Candidatus Doudnabacteria bacterium CG10_big_fil_rev_8_21_14_0_10_42_18</name>
    <dbReference type="NCBI Taxonomy" id="1974552"/>
    <lineage>
        <taxon>Bacteria</taxon>
        <taxon>Candidatus Doudnaibacteriota</taxon>
    </lineage>
</organism>
<evidence type="ECO:0000259" key="1">
    <source>
        <dbReference type="SMART" id="SM01321"/>
    </source>
</evidence>
<dbReference type="SUPFAM" id="SSF143422">
    <property type="entry name" value="Transposase IS200-like"/>
    <property type="match status" value="1"/>
</dbReference>
<dbReference type="EMBL" id="PFAK01000045">
    <property type="protein sequence ID" value="PIR96131.1"/>
    <property type="molecule type" value="Genomic_DNA"/>
</dbReference>
<dbReference type="Gene3D" id="3.30.70.1290">
    <property type="entry name" value="Transposase IS200-like"/>
    <property type="match status" value="1"/>
</dbReference>
<name>A0A2H0VAP2_9BACT</name>
<dbReference type="InterPro" id="IPR002686">
    <property type="entry name" value="Transposase_17"/>
</dbReference>
<dbReference type="NCBIfam" id="NF033573">
    <property type="entry name" value="transpos_IS200"/>
    <property type="match status" value="1"/>
</dbReference>
<evidence type="ECO:0000313" key="2">
    <source>
        <dbReference type="EMBL" id="PIR96131.1"/>
    </source>
</evidence>
<dbReference type="InterPro" id="IPR036515">
    <property type="entry name" value="Transposase_17_sf"/>
</dbReference>
<accession>A0A2H0VAP2</accession>
<feature type="domain" description="Transposase IS200-like" evidence="1">
    <location>
        <begin position="11"/>
        <end position="131"/>
    </location>
</feature>
<sequence length="146" mass="17361">MAEHIRKRHNVNCMLYHLVCPAKYRRKIFTKPVEQTLKEVCVEFAPAYDIHFVEIGADEDHVHFLIQSVPMMLPARIAQVTKSITAREIFLRNPEVKKFLWGGQFWTKEYYINTVGLHGNEEQIRKYVQEQGKTYQQIHRDQLTLF</sequence>
<dbReference type="AlphaFoldDB" id="A0A2H0VAP2"/>
<dbReference type="Proteomes" id="UP000230922">
    <property type="component" value="Unassembled WGS sequence"/>
</dbReference>